<proteinExistence type="predicted"/>
<evidence type="ECO:0000313" key="3">
    <source>
        <dbReference type="EMBL" id="KKL87876.1"/>
    </source>
</evidence>
<dbReference type="GO" id="GO:0003755">
    <property type="term" value="F:peptidyl-prolyl cis-trans isomerase activity"/>
    <property type="evidence" value="ECO:0007669"/>
    <property type="project" value="InterPro"/>
</dbReference>
<dbReference type="AlphaFoldDB" id="A0A0F9GBM6"/>
<dbReference type="Gene3D" id="3.10.50.40">
    <property type="match status" value="1"/>
</dbReference>
<dbReference type="InterPro" id="IPR023058">
    <property type="entry name" value="PPIase_PpiC_CS"/>
</dbReference>
<feature type="compositionally biased region" description="Low complexity" evidence="1">
    <location>
        <begin position="404"/>
        <end position="429"/>
    </location>
</feature>
<feature type="domain" description="PpiC" evidence="2">
    <location>
        <begin position="229"/>
        <end position="330"/>
    </location>
</feature>
<dbReference type="Pfam" id="PF13624">
    <property type="entry name" value="SurA_N_3"/>
    <property type="match status" value="1"/>
</dbReference>
<dbReference type="SUPFAM" id="SSF54534">
    <property type="entry name" value="FKBP-like"/>
    <property type="match status" value="1"/>
</dbReference>
<dbReference type="PROSITE" id="PS50198">
    <property type="entry name" value="PPIC_PPIASE_2"/>
    <property type="match status" value="1"/>
</dbReference>
<name>A0A0F9GBM6_9ZZZZ</name>
<protein>
    <recommendedName>
        <fullName evidence="2">PpiC domain-containing protein</fullName>
    </recommendedName>
</protein>
<evidence type="ECO:0000256" key="1">
    <source>
        <dbReference type="SAM" id="MobiDB-lite"/>
    </source>
</evidence>
<accession>A0A0F9GBM6</accession>
<dbReference type="EMBL" id="LAZR01020719">
    <property type="protein sequence ID" value="KKL87876.1"/>
    <property type="molecule type" value="Genomic_DNA"/>
</dbReference>
<evidence type="ECO:0000259" key="2">
    <source>
        <dbReference type="PROSITE" id="PS50198"/>
    </source>
</evidence>
<dbReference type="InterPro" id="IPR000297">
    <property type="entry name" value="PPIase_PpiC"/>
</dbReference>
<dbReference type="PANTHER" id="PTHR47245:SF2">
    <property type="entry name" value="PEPTIDYL-PROLYL CIS-TRANS ISOMERASE HP_0175-RELATED"/>
    <property type="match status" value="1"/>
</dbReference>
<dbReference type="InterPro" id="IPR027304">
    <property type="entry name" value="Trigger_fact/SurA_dom_sf"/>
</dbReference>
<dbReference type="Pfam" id="PF13616">
    <property type="entry name" value="Rotamase_3"/>
    <property type="match status" value="1"/>
</dbReference>
<gene>
    <name evidence="3" type="ORF">LCGC14_1930320</name>
</gene>
<dbReference type="SUPFAM" id="SSF109998">
    <property type="entry name" value="Triger factor/SurA peptide-binding domain-like"/>
    <property type="match status" value="1"/>
</dbReference>
<organism evidence="3">
    <name type="scientific">marine sediment metagenome</name>
    <dbReference type="NCBI Taxonomy" id="412755"/>
    <lineage>
        <taxon>unclassified sequences</taxon>
        <taxon>metagenomes</taxon>
        <taxon>ecological metagenomes</taxon>
    </lineage>
</organism>
<reference evidence="3" key="1">
    <citation type="journal article" date="2015" name="Nature">
        <title>Complex archaea that bridge the gap between prokaryotes and eukaryotes.</title>
        <authorList>
            <person name="Spang A."/>
            <person name="Saw J.H."/>
            <person name="Jorgensen S.L."/>
            <person name="Zaremba-Niedzwiedzka K."/>
            <person name="Martijn J."/>
            <person name="Lind A.E."/>
            <person name="van Eijk R."/>
            <person name="Schleper C."/>
            <person name="Guy L."/>
            <person name="Ettema T.J."/>
        </authorList>
    </citation>
    <scope>NUCLEOTIDE SEQUENCE</scope>
</reference>
<dbReference type="Gene3D" id="1.10.4030.10">
    <property type="entry name" value="Porin chaperone SurA, peptide-binding domain"/>
    <property type="match status" value="1"/>
</dbReference>
<dbReference type="InterPro" id="IPR050245">
    <property type="entry name" value="PrsA_foldase"/>
</dbReference>
<dbReference type="InterPro" id="IPR046357">
    <property type="entry name" value="PPIase_dom_sf"/>
</dbReference>
<dbReference type="PROSITE" id="PS01096">
    <property type="entry name" value="PPIC_PPIASE_1"/>
    <property type="match status" value="1"/>
</dbReference>
<sequence length="444" mass="49297">MMKSRIFITLISFSFLFLLINGCGKNEGKSGHSSFSGGGGDMNFEQQALKMEQDDLAKLKQGQGYRQADHDAMKGQDFAKIHEGIVTKKDPNEVIATINDEDILRLELDKILEKVKGKVSRSRLHIVEKQILDDLITQLLLKQFIKKEGIHVELSRIEDEIGKFRENLKKNPDTRDKTLETLLEEQGGSVEELRVALDISFSIDAYLDRTVPEERIKEYFTNNIGNFNGETVTASHILIDTRKIKEEEELDEAKKKVEKIKEELDQGADFAKLAEENSDCPSARTGGQLGTFGRSEMVKEFTDTAFAMDINNISEPLKTQFGYHIIKVTDKQEGKDVTFEDLKDQVKIALYNEKTVNLIQELTKNADTQILLKETPYTGSAGGHGSMSSSSHGEMSGGHGGSYGASPHWSMPGGSSPHGGMSSSNPHGGKSSEKKIEESFSLTN</sequence>
<comment type="caution">
    <text evidence="3">The sequence shown here is derived from an EMBL/GenBank/DDBJ whole genome shotgun (WGS) entry which is preliminary data.</text>
</comment>
<feature type="region of interest" description="Disordered" evidence="1">
    <location>
        <begin position="378"/>
        <end position="444"/>
    </location>
</feature>
<dbReference type="PANTHER" id="PTHR47245">
    <property type="entry name" value="PEPTIDYLPROLYL ISOMERASE"/>
    <property type="match status" value="1"/>
</dbReference>